<dbReference type="Pfam" id="PF12937">
    <property type="entry name" value="F-box-like"/>
    <property type="match status" value="1"/>
</dbReference>
<dbReference type="PROSITE" id="PS50181">
    <property type="entry name" value="FBOX"/>
    <property type="match status" value="1"/>
</dbReference>
<sequence>MALQSLPSETLSEIFSYLSTPDLISISSVSHEMHAVSEPVLYRKIELWTDSSRFSRLTLLLQILLSPGREALARQIRSLSWSDQGYEFNTPPSSITEQPPSRAIENLTAAALRLGIDPPTSDLTQVILLLHLLPCLQYLTVFPPDDRGLFDEFMERLSPLQPVATLPLGLQSLRSFHWGAITEYCGVSPKLLLTIMGLPRIQKIHVTVYSSFARYLDPSSAATIKPSTVTHLTLPPSAIPSSALTSILKAPRALEHLTYYVNGHTEPNLLHIGAALKPLQNSLQYLYLEIGSTRYRSGTQAPSYTNLYHDEDTGNSQLRSDTIGSLRLWPVLWTVRCTLMALLGKGREAQTPQLAYILPAGIQELEILYDRYWTIDEAVDEVLGLLMHKEEMVKDLKRIAVCIDRRMRPELEERLKAACTAASVELVETEEIYFTSSSF</sequence>
<dbReference type="SUPFAM" id="SSF81383">
    <property type="entry name" value="F-box domain"/>
    <property type="match status" value="1"/>
</dbReference>
<dbReference type="InterPro" id="IPR036047">
    <property type="entry name" value="F-box-like_dom_sf"/>
</dbReference>
<keyword evidence="3" id="KW-1185">Reference proteome</keyword>
<accession>A0ABR3GE40</accession>
<proteinExistence type="predicted"/>
<dbReference type="Gene3D" id="1.20.1280.50">
    <property type="match status" value="1"/>
</dbReference>
<reference evidence="2 3" key="1">
    <citation type="submission" date="2024-02" db="EMBL/GenBank/DDBJ databases">
        <title>Discinaceae phylogenomics.</title>
        <authorList>
            <person name="Dirks A.C."/>
            <person name="James T.Y."/>
        </authorList>
    </citation>
    <scope>NUCLEOTIDE SEQUENCE [LARGE SCALE GENOMIC DNA]</scope>
    <source>
        <strain evidence="2 3">ACD0624</strain>
    </source>
</reference>
<gene>
    <name evidence="2" type="ORF">Q9L58_006990</name>
</gene>
<dbReference type="InterPro" id="IPR001810">
    <property type="entry name" value="F-box_dom"/>
</dbReference>
<evidence type="ECO:0000313" key="3">
    <source>
        <dbReference type="Proteomes" id="UP001447188"/>
    </source>
</evidence>
<dbReference type="SMART" id="SM00256">
    <property type="entry name" value="FBOX"/>
    <property type="match status" value="1"/>
</dbReference>
<name>A0ABR3GE40_9PEZI</name>
<dbReference type="EMBL" id="JBBBZM010000104">
    <property type="protein sequence ID" value="KAL0634111.1"/>
    <property type="molecule type" value="Genomic_DNA"/>
</dbReference>
<feature type="domain" description="F-box" evidence="1">
    <location>
        <begin position="1"/>
        <end position="45"/>
    </location>
</feature>
<evidence type="ECO:0000259" key="1">
    <source>
        <dbReference type="PROSITE" id="PS50181"/>
    </source>
</evidence>
<evidence type="ECO:0000313" key="2">
    <source>
        <dbReference type="EMBL" id="KAL0634111.1"/>
    </source>
</evidence>
<protein>
    <recommendedName>
        <fullName evidence="1">F-box domain-containing protein</fullName>
    </recommendedName>
</protein>
<organism evidence="2 3">
    <name type="scientific">Discina gigas</name>
    <dbReference type="NCBI Taxonomy" id="1032678"/>
    <lineage>
        <taxon>Eukaryota</taxon>
        <taxon>Fungi</taxon>
        <taxon>Dikarya</taxon>
        <taxon>Ascomycota</taxon>
        <taxon>Pezizomycotina</taxon>
        <taxon>Pezizomycetes</taxon>
        <taxon>Pezizales</taxon>
        <taxon>Discinaceae</taxon>
        <taxon>Discina</taxon>
    </lineage>
</organism>
<dbReference type="Proteomes" id="UP001447188">
    <property type="component" value="Unassembled WGS sequence"/>
</dbReference>
<comment type="caution">
    <text evidence="2">The sequence shown here is derived from an EMBL/GenBank/DDBJ whole genome shotgun (WGS) entry which is preliminary data.</text>
</comment>